<organism evidence="1 2">
    <name type="scientific">Cohnella rhizosphaerae</name>
    <dbReference type="NCBI Taxonomy" id="1457232"/>
    <lineage>
        <taxon>Bacteria</taxon>
        <taxon>Bacillati</taxon>
        <taxon>Bacillota</taxon>
        <taxon>Bacilli</taxon>
        <taxon>Bacillales</taxon>
        <taxon>Paenibacillaceae</taxon>
        <taxon>Cohnella</taxon>
    </lineage>
</organism>
<dbReference type="RefSeq" id="WP_277535602.1">
    <property type="nucleotide sequence ID" value="NZ_JAPDIA010000008.1"/>
</dbReference>
<dbReference type="Proteomes" id="UP001153404">
    <property type="component" value="Unassembled WGS sequence"/>
</dbReference>
<evidence type="ECO:0000313" key="1">
    <source>
        <dbReference type="EMBL" id="MDG0812349.1"/>
    </source>
</evidence>
<evidence type="ECO:0000313" key="2">
    <source>
        <dbReference type="Proteomes" id="UP001153404"/>
    </source>
</evidence>
<name>A0A9X4L2E4_9BACL</name>
<gene>
    <name evidence="1" type="ORF">OMP40_25620</name>
</gene>
<comment type="caution">
    <text evidence="1">The sequence shown here is derived from an EMBL/GenBank/DDBJ whole genome shotgun (WGS) entry which is preliminary data.</text>
</comment>
<accession>A0A9X4L2E4</accession>
<sequence length="68" mass="7666">MQVDIEKYVGKSVEMIYEDSKGRLTQRTVAIFSVRGGKVRVLDWGKRAFRTLSASRILGARPVKHSVS</sequence>
<proteinExistence type="predicted"/>
<reference evidence="1" key="1">
    <citation type="submission" date="2022-10" db="EMBL/GenBank/DDBJ databases">
        <title>Comparative genomic analysis of Cohnella hashimotonis sp. nov., isolated from the International Space Station.</title>
        <authorList>
            <person name="Simpson A."/>
            <person name="Venkateswaran K."/>
        </authorList>
    </citation>
    <scope>NUCLEOTIDE SEQUENCE</scope>
    <source>
        <strain evidence="1">DSM 28161</strain>
    </source>
</reference>
<keyword evidence="2" id="KW-1185">Reference proteome</keyword>
<dbReference type="AlphaFoldDB" id="A0A9X4L2E4"/>
<protein>
    <submittedName>
        <fullName evidence="1">Uncharacterized protein</fullName>
    </submittedName>
</protein>
<dbReference type="EMBL" id="JAPDIA010000008">
    <property type="protein sequence ID" value="MDG0812349.1"/>
    <property type="molecule type" value="Genomic_DNA"/>
</dbReference>